<dbReference type="Proteomes" id="UP000245866">
    <property type="component" value="Unassembled WGS sequence"/>
</dbReference>
<name>A0A317GGY5_LIMRT</name>
<dbReference type="AlphaFoldDB" id="A0A317GGY5"/>
<sequence>MNISDAKRLEYTLSLFREYLTAKRKQDYPKYKIVWNYEGQLVTGDLLKWSTTPFPYLVRPKMTSDFEVYEEKLSIDDEHKNVFPRNVREAWFDKFSNQWTSLDDLYSNPEVLLQESIKFVNSLNLDDIDQPQYQMLNVNYLYNKLHLKFVLLAPNCDLVPISLISSEN</sequence>
<proteinExistence type="predicted"/>
<dbReference type="RefSeq" id="WP_134907188.1">
    <property type="nucleotide sequence ID" value="NZ_JAJAOX010000246.1"/>
</dbReference>
<accession>A0A317GGY5</accession>
<comment type="caution">
    <text evidence="1">The sequence shown here is derived from an EMBL/GenBank/DDBJ whole genome shotgun (WGS) entry which is preliminary data.</text>
</comment>
<dbReference type="EMBL" id="QGHS01000032">
    <property type="protein sequence ID" value="PWT47889.1"/>
    <property type="molecule type" value="Genomic_DNA"/>
</dbReference>
<organism evidence="1 2">
    <name type="scientific">Limosilactobacillus reuteri</name>
    <name type="common">Lactobacillus reuteri</name>
    <dbReference type="NCBI Taxonomy" id="1598"/>
    <lineage>
        <taxon>Bacteria</taxon>
        <taxon>Bacillati</taxon>
        <taxon>Bacillota</taxon>
        <taxon>Bacilli</taxon>
        <taxon>Lactobacillales</taxon>
        <taxon>Lactobacillaceae</taxon>
        <taxon>Limosilactobacillus</taxon>
    </lineage>
</organism>
<reference evidence="1 2" key="1">
    <citation type="journal article" date="2018" name="Front. Microbiol.">
        <title>Comparative Genomics of the Herbivore Gut Symbiont Lactobacillus reuteri Reveals Genetic Diversity and Lifestyle Adaptation.</title>
        <authorList>
            <person name="Zhao J."/>
        </authorList>
    </citation>
    <scope>NUCLEOTIDE SEQUENCE [LARGE SCALE GENOMIC DNA]</scope>
    <source>
        <strain evidence="1 2">LR12</strain>
    </source>
</reference>
<protein>
    <submittedName>
        <fullName evidence="1">Uncharacterized protein</fullName>
    </submittedName>
</protein>
<evidence type="ECO:0000313" key="1">
    <source>
        <dbReference type="EMBL" id="PWT47889.1"/>
    </source>
</evidence>
<gene>
    <name evidence="1" type="ORF">DKZ23_03865</name>
</gene>
<evidence type="ECO:0000313" key="2">
    <source>
        <dbReference type="Proteomes" id="UP000245866"/>
    </source>
</evidence>